<evidence type="ECO:0000313" key="2">
    <source>
        <dbReference type="Proteomes" id="UP001190700"/>
    </source>
</evidence>
<proteinExistence type="predicted"/>
<accession>A0AAE0L8F0</accession>
<reference evidence="1 2" key="1">
    <citation type="journal article" date="2015" name="Genome Biol. Evol.">
        <title>Comparative Genomics of a Bacterivorous Green Alga Reveals Evolutionary Causalities and Consequences of Phago-Mixotrophic Mode of Nutrition.</title>
        <authorList>
            <person name="Burns J.A."/>
            <person name="Paasch A."/>
            <person name="Narechania A."/>
            <person name="Kim E."/>
        </authorList>
    </citation>
    <scope>NUCLEOTIDE SEQUENCE [LARGE SCALE GENOMIC DNA]</scope>
    <source>
        <strain evidence="1 2">PLY_AMNH</strain>
    </source>
</reference>
<gene>
    <name evidence="1" type="ORF">CYMTET_16285</name>
</gene>
<comment type="caution">
    <text evidence="1">The sequence shown here is derived from an EMBL/GenBank/DDBJ whole genome shotgun (WGS) entry which is preliminary data.</text>
</comment>
<organism evidence="1 2">
    <name type="scientific">Cymbomonas tetramitiformis</name>
    <dbReference type="NCBI Taxonomy" id="36881"/>
    <lineage>
        <taxon>Eukaryota</taxon>
        <taxon>Viridiplantae</taxon>
        <taxon>Chlorophyta</taxon>
        <taxon>Pyramimonadophyceae</taxon>
        <taxon>Pyramimonadales</taxon>
        <taxon>Pyramimonadaceae</taxon>
        <taxon>Cymbomonas</taxon>
    </lineage>
</organism>
<name>A0AAE0L8F0_9CHLO</name>
<evidence type="ECO:0000313" key="1">
    <source>
        <dbReference type="EMBL" id="KAK3275599.1"/>
    </source>
</evidence>
<protein>
    <submittedName>
        <fullName evidence="1">Uncharacterized protein</fullName>
    </submittedName>
</protein>
<sequence>MGRAWAGHEQGMGRAWAGHGQGMGRAWAGRMGRRAWAGHGQGMGGSMGGEHGRGMEAVTDSAVATVVWTEFTASVASKAWCGNSGLGRRVLNSTVSDVFLQKPRNWTGCPGVTALLRNTLGVGIHG</sequence>
<keyword evidence="2" id="KW-1185">Reference proteome</keyword>
<dbReference type="Proteomes" id="UP001190700">
    <property type="component" value="Unassembled WGS sequence"/>
</dbReference>
<dbReference type="AlphaFoldDB" id="A0AAE0L8F0"/>
<dbReference type="EMBL" id="LGRX02007129">
    <property type="protein sequence ID" value="KAK3275599.1"/>
    <property type="molecule type" value="Genomic_DNA"/>
</dbReference>